<evidence type="ECO:0000256" key="1">
    <source>
        <dbReference type="ARBA" id="ARBA00001954"/>
    </source>
</evidence>
<accession>A0A132AM27</accession>
<keyword evidence="8" id="KW-0539">Nucleus</keyword>
<reference evidence="11" key="3">
    <citation type="submission" date="2020-01" db="EMBL/GenBank/DDBJ databases">
        <authorList>
            <person name="Korhonen P.K.K."/>
            <person name="Guangxu M.G."/>
            <person name="Wang T.W."/>
            <person name="Stroehlein A.J.S."/>
            <person name="Young N.D."/>
            <person name="Ang C.-S.A."/>
            <person name="Fernando D.W.F."/>
            <person name="Lu H.L."/>
            <person name="Taylor S.T."/>
            <person name="Ehtesham M.E.M."/>
            <person name="Najaraj S.H.N."/>
            <person name="Harsha G.H.G."/>
            <person name="Madugundu A.M."/>
            <person name="Renuse S.R."/>
            <person name="Holt D.H."/>
            <person name="Pandey A.P."/>
            <person name="Papenfuss A.P."/>
            <person name="Gasser R.B.G."/>
            <person name="Fischer K.F."/>
        </authorList>
    </citation>
    <scope>NUCLEOTIDE SEQUENCE</scope>
    <source>
        <strain evidence="11">SSS_KF_BRIS2020</strain>
    </source>
</reference>
<keyword evidence="4 9" id="KW-0479">Metal-binding</keyword>
<evidence type="ECO:0000256" key="2">
    <source>
        <dbReference type="ARBA" id="ARBA00004123"/>
    </source>
</evidence>
<keyword evidence="6 9" id="KW-0560">Oxidoreductase</keyword>
<evidence type="ECO:0000313" key="14">
    <source>
        <dbReference type="Proteomes" id="UP000070412"/>
    </source>
</evidence>
<dbReference type="Gene3D" id="2.60.120.590">
    <property type="entry name" value="Alpha-ketoglutarate-dependent dioxygenase AlkB-like"/>
    <property type="match status" value="1"/>
</dbReference>
<evidence type="ECO:0000256" key="8">
    <source>
        <dbReference type="ARBA" id="ARBA00023242"/>
    </source>
</evidence>
<keyword evidence="14" id="KW-1185">Reference proteome</keyword>
<dbReference type="Proteomes" id="UP000070412">
    <property type="component" value="Unassembled WGS sequence"/>
</dbReference>
<dbReference type="EnsemblMetazoa" id="SSS_8808s_mrna">
    <property type="protein sequence ID" value="KAF7495857.1"/>
    <property type="gene ID" value="SSS_8808"/>
</dbReference>
<evidence type="ECO:0000256" key="5">
    <source>
        <dbReference type="ARBA" id="ARBA00022964"/>
    </source>
</evidence>
<evidence type="ECO:0000259" key="10">
    <source>
        <dbReference type="PROSITE" id="PS51471"/>
    </source>
</evidence>
<dbReference type="Proteomes" id="UP000616769">
    <property type="component" value="Unassembled WGS sequence"/>
</dbReference>
<evidence type="ECO:0000313" key="13">
    <source>
        <dbReference type="EnsemblMetazoa" id="KAF7495857.1"/>
    </source>
</evidence>
<proteinExistence type="inferred from homology"/>
<dbReference type="InterPro" id="IPR005123">
    <property type="entry name" value="Oxoglu/Fe-dep_dioxygenase_dom"/>
</dbReference>
<dbReference type="OrthoDB" id="412814at2759"/>
<dbReference type="PROSITE" id="PS51471">
    <property type="entry name" value="FE2OG_OXY"/>
    <property type="match status" value="1"/>
</dbReference>
<dbReference type="GO" id="GO:0046872">
    <property type="term" value="F:metal ion binding"/>
    <property type="evidence" value="ECO:0007669"/>
    <property type="project" value="UniProtKB-KW"/>
</dbReference>
<comment type="subcellular location">
    <subcellularLocation>
        <location evidence="2">Nucleus</location>
    </subcellularLocation>
</comment>
<reference evidence="12 15" key="1">
    <citation type="journal article" date="2015" name="Parasit. Vectors">
        <title>Draft genome of the scabies mite.</title>
        <authorList>
            <person name="Rider S.D.Jr."/>
            <person name="Morgan M.S."/>
            <person name="Arlian L.G."/>
        </authorList>
    </citation>
    <scope>NUCLEOTIDE SEQUENCE [LARGE SCALE GENOMIC DNA]</scope>
    <source>
        <strain evidence="12">Arlian Lab</strain>
    </source>
</reference>
<sequence>MDETIISHKIHHPLVPDSIYYVPDFISQVEESALIENVLKSSKFKWKHLNNRSLQIYGGYPKPEGMIVEPLPEWLQFYTLKLKSLNVFEENLANQVLINRYEPGQGIMAHEDGPLYYPTVATINTGSHTVLNFYKKIDPNSNDCSPKYEFSLLLWPRSLSILQNTVYNQYLHEIEELKFDKINFDPESNDQASKKIVNLNLIEQIDSETQCLTRSTRYSFTIRFVPKFHKINLNKFLFK</sequence>
<evidence type="ECO:0000256" key="7">
    <source>
        <dbReference type="ARBA" id="ARBA00023004"/>
    </source>
</evidence>
<dbReference type="VEuPathDB" id="VectorBase:SSCA008086"/>
<dbReference type="AlphaFoldDB" id="A0A132AM27"/>
<reference evidence="13" key="4">
    <citation type="submission" date="2022-06" db="UniProtKB">
        <authorList>
            <consortium name="EnsemblMetazoa"/>
        </authorList>
    </citation>
    <scope>IDENTIFICATION</scope>
</reference>
<keyword evidence="5 11" id="KW-0223">Dioxygenase</keyword>
<evidence type="ECO:0000256" key="9">
    <source>
        <dbReference type="RuleBase" id="RU003682"/>
    </source>
</evidence>
<evidence type="ECO:0000256" key="6">
    <source>
        <dbReference type="ARBA" id="ARBA00023002"/>
    </source>
</evidence>
<feature type="domain" description="Fe2OG dioxygenase" evidence="10">
    <location>
        <begin position="92"/>
        <end position="226"/>
    </location>
</feature>
<comment type="cofactor">
    <cofactor evidence="1">
        <name>Fe(2+)</name>
        <dbReference type="ChEBI" id="CHEBI:29033"/>
    </cofactor>
</comment>
<gene>
    <name evidence="12" type="ORF">QR98_0100720</name>
    <name evidence="11" type="ORF">SSS_8808</name>
</gene>
<evidence type="ECO:0000313" key="12">
    <source>
        <dbReference type="EMBL" id="KPM11500.1"/>
    </source>
</evidence>
<evidence type="ECO:0000313" key="11">
    <source>
        <dbReference type="EMBL" id="KAF7495857.1"/>
    </source>
</evidence>
<comment type="similarity">
    <text evidence="3">Belongs to the alkB family.</text>
</comment>
<keyword evidence="7 9" id="KW-0408">Iron</keyword>
<protein>
    <submittedName>
        <fullName evidence="11">Alpha-ketoglutarate-dependent dioxygenase alkB -like protein 6</fullName>
    </submittedName>
</protein>
<dbReference type="PANTHER" id="PTHR46030:SF1">
    <property type="entry name" value="ALPHA-KETOGLUTARATE-DEPENDENT DIOXYGENASE ALKB HOMOLOG 6"/>
    <property type="match status" value="1"/>
</dbReference>
<name>A0A132AM27_SARSC</name>
<dbReference type="GO" id="GO:0005634">
    <property type="term" value="C:nucleus"/>
    <property type="evidence" value="ECO:0007669"/>
    <property type="project" value="UniProtKB-SubCell"/>
</dbReference>
<evidence type="ECO:0000256" key="4">
    <source>
        <dbReference type="ARBA" id="ARBA00022723"/>
    </source>
</evidence>
<dbReference type="GO" id="GO:0051213">
    <property type="term" value="F:dioxygenase activity"/>
    <property type="evidence" value="ECO:0007669"/>
    <property type="project" value="UniProtKB-KW"/>
</dbReference>
<dbReference type="EMBL" id="JXLN01017341">
    <property type="protein sequence ID" value="KPM11500.1"/>
    <property type="molecule type" value="Genomic_DNA"/>
</dbReference>
<dbReference type="PANTHER" id="PTHR46030">
    <property type="entry name" value="ALPHA-KETOGLUTARATE-DEPENDENT DIOXYGENASE ALKB HOMOLOG 6"/>
    <property type="match status" value="1"/>
</dbReference>
<comment type="similarity">
    <text evidence="9">Belongs to the iron/ascorbate-dependent oxidoreductase family.</text>
</comment>
<evidence type="ECO:0000313" key="15">
    <source>
        <dbReference type="Proteomes" id="UP000616769"/>
    </source>
</evidence>
<dbReference type="EMBL" id="WVUK01000044">
    <property type="protein sequence ID" value="KAF7495857.1"/>
    <property type="molecule type" value="Genomic_DNA"/>
</dbReference>
<organism evidence="12 15">
    <name type="scientific">Sarcoptes scabiei</name>
    <name type="common">Itch mite</name>
    <name type="synonym">Acarus scabiei</name>
    <dbReference type="NCBI Taxonomy" id="52283"/>
    <lineage>
        <taxon>Eukaryota</taxon>
        <taxon>Metazoa</taxon>
        <taxon>Ecdysozoa</taxon>
        <taxon>Arthropoda</taxon>
        <taxon>Chelicerata</taxon>
        <taxon>Arachnida</taxon>
        <taxon>Acari</taxon>
        <taxon>Acariformes</taxon>
        <taxon>Sarcoptiformes</taxon>
        <taxon>Astigmata</taxon>
        <taxon>Psoroptidia</taxon>
        <taxon>Sarcoptoidea</taxon>
        <taxon>Sarcoptidae</taxon>
        <taxon>Sarcoptinae</taxon>
        <taxon>Sarcoptes</taxon>
    </lineage>
</organism>
<dbReference type="InterPro" id="IPR032862">
    <property type="entry name" value="ALKBH6"/>
</dbReference>
<dbReference type="InterPro" id="IPR037151">
    <property type="entry name" value="AlkB-like_sf"/>
</dbReference>
<dbReference type="SUPFAM" id="SSF51197">
    <property type="entry name" value="Clavaminate synthase-like"/>
    <property type="match status" value="1"/>
</dbReference>
<evidence type="ECO:0000256" key="3">
    <source>
        <dbReference type="ARBA" id="ARBA00007879"/>
    </source>
</evidence>
<reference evidence="14" key="2">
    <citation type="journal article" date="2020" name="PLoS Negl. Trop. Dis.">
        <title>High-quality nuclear genome for Sarcoptes scabiei-A critical resource for a neglected parasite.</title>
        <authorList>
            <person name="Korhonen P.K."/>
            <person name="Gasser R.B."/>
            <person name="Ma G."/>
            <person name="Wang T."/>
            <person name="Stroehlein A.J."/>
            <person name="Young N.D."/>
            <person name="Ang C.S."/>
            <person name="Fernando D.D."/>
            <person name="Lu H.C."/>
            <person name="Taylor S."/>
            <person name="Reynolds S.L."/>
            <person name="Mofiz E."/>
            <person name="Najaraj S.H."/>
            <person name="Gowda H."/>
            <person name="Madugundu A."/>
            <person name="Renuse S."/>
            <person name="Holt D."/>
            <person name="Pandey A."/>
            <person name="Papenfuss A.T."/>
            <person name="Fischer K."/>
        </authorList>
    </citation>
    <scope>NUCLEOTIDE SEQUENCE [LARGE SCALE GENOMIC DNA]</scope>
</reference>